<name>A0A242NRI0_9GAMM</name>
<accession>A0A242NRI0</accession>
<comment type="caution">
    <text evidence="1">The sequence shown here is derived from an EMBL/GenBank/DDBJ whole genome shotgun (WGS) entry which is preliminary data.</text>
</comment>
<proteinExistence type="predicted"/>
<organism evidence="1 2">
    <name type="scientific">Gilliamella apis</name>
    <dbReference type="NCBI Taxonomy" id="1970738"/>
    <lineage>
        <taxon>Bacteria</taxon>
        <taxon>Pseudomonadati</taxon>
        <taxon>Pseudomonadota</taxon>
        <taxon>Gammaproteobacteria</taxon>
        <taxon>Orbales</taxon>
        <taxon>Orbaceae</taxon>
        <taxon>Gilliamella</taxon>
    </lineage>
</organism>
<reference evidence="1 2" key="1">
    <citation type="submission" date="2017-03" db="EMBL/GenBank/DDBJ databases">
        <title>Comparative genomics of honeybee gut symbionts reveal geographically distinct and subgroup specific antibiotic resistance.</title>
        <authorList>
            <person name="Ludvigsen J."/>
            <person name="Porcellato D."/>
            <person name="Labee-Lund T.M."/>
            <person name="Amdam G.V."/>
            <person name="Rudi K."/>
        </authorList>
    </citation>
    <scope>NUCLEOTIDE SEQUENCE [LARGE SCALE GENOMIC DNA]</scope>
    <source>
        <strain evidence="1 2">A-4-12</strain>
    </source>
</reference>
<dbReference type="OrthoDB" id="6636461at2"/>
<dbReference type="EMBL" id="NASK01000104">
    <property type="protein sequence ID" value="OTQ48068.1"/>
    <property type="molecule type" value="Genomic_DNA"/>
</dbReference>
<sequence>MLNEIINRLPDGRAEKDLARYLRTLSEDEIVLLVESLLRHDSAIIRGTILKLIPKIISSHHVLIKFLDIGLAKKNESKIKFWINATSSGLGYKRLLQHLLKVAETNPDWIVYAWYQLVPIIKKEAPDQVDKLQKIKDIIDNNLCDELKDFWQRNQNAVPL</sequence>
<evidence type="ECO:0008006" key="3">
    <source>
        <dbReference type="Google" id="ProtNLM"/>
    </source>
</evidence>
<dbReference type="GeneID" id="99743854"/>
<dbReference type="Proteomes" id="UP000194968">
    <property type="component" value="Unassembled WGS sequence"/>
</dbReference>
<protein>
    <recommendedName>
        <fullName evidence="3">HEAT repeat domain-containing protein</fullName>
    </recommendedName>
</protein>
<gene>
    <name evidence="1" type="ORF">B6D06_11385</name>
</gene>
<evidence type="ECO:0000313" key="2">
    <source>
        <dbReference type="Proteomes" id="UP000194968"/>
    </source>
</evidence>
<evidence type="ECO:0000313" key="1">
    <source>
        <dbReference type="EMBL" id="OTQ48068.1"/>
    </source>
</evidence>
<dbReference type="RefSeq" id="WP_086321172.1">
    <property type="nucleotide sequence ID" value="NZ_CP132382.1"/>
</dbReference>
<dbReference type="AlphaFoldDB" id="A0A242NRI0"/>